<name>A0A2U3ECI2_PURLI</name>
<proteinExistence type="predicted"/>
<dbReference type="EMBL" id="LCWV01000006">
    <property type="protein sequence ID" value="PWI72208.1"/>
    <property type="molecule type" value="Genomic_DNA"/>
</dbReference>
<sequence length="173" mass="18886">MPSTVFGAYLVENKDIGVRKGWQGCEVGELPPWLFHLANGPNSLQESSELASQGRSVATQVTVICWSSTIPGAGRAGTNTQLRLYGEHRLHGYFDSCLRLPCRARHNSTPQANKEAEAAAAGTWKHETIVVQLTGRRNRWCAFRNVVDANPGKATLETGWFHCPPTGAVGDQE</sequence>
<evidence type="ECO:0000313" key="2">
    <source>
        <dbReference type="Proteomes" id="UP000245956"/>
    </source>
</evidence>
<organism evidence="1 2">
    <name type="scientific">Purpureocillium lilacinum</name>
    <name type="common">Paecilomyces lilacinus</name>
    <dbReference type="NCBI Taxonomy" id="33203"/>
    <lineage>
        <taxon>Eukaryota</taxon>
        <taxon>Fungi</taxon>
        <taxon>Dikarya</taxon>
        <taxon>Ascomycota</taxon>
        <taxon>Pezizomycotina</taxon>
        <taxon>Sordariomycetes</taxon>
        <taxon>Hypocreomycetidae</taxon>
        <taxon>Hypocreales</taxon>
        <taxon>Ophiocordycipitaceae</taxon>
        <taxon>Purpureocillium</taxon>
    </lineage>
</organism>
<accession>A0A2U3ECI2</accession>
<evidence type="ECO:0000313" key="1">
    <source>
        <dbReference type="EMBL" id="PWI72208.1"/>
    </source>
</evidence>
<comment type="caution">
    <text evidence="1">The sequence shown here is derived from an EMBL/GenBank/DDBJ whole genome shotgun (WGS) entry which is preliminary data.</text>
</comment>
<reference evidence="1 2" key="1">
    <citation type="journal article" date="2016" name="Front. Microbiol.">
        <title>Genome and transcriptome sequences reveal the specific parasitism of the nematophagous Purpureocillium lilacinum 36-1.</title>
        <authorList>
            <person name="Xie J."/>
            <person name="Li S."/>
            <person name="Mo C."/>
            <person name="Xiao X."/>
            <person name="Peng D."/>
            <person name="Wang G."/>
            <person name="Xiao Y."/>
        </authorList>
    </citation>
    <scope>NUCLEOTIDE SEQUENCE [LARGE SCALE GENOMIC DNA]</scope>
    <source>
        <strain evidence="1 2">36-1</strain>
    </source>
</reference>
<dbReference type="AlphaFoldDB" id="A0A2U3ECI2"/>
<gene>
    <name evidence="1" type="ORF">PCL_10831</name>
</gene>
<dbReference type="Proteomes" id="UP000245956">
    <property type="component" value="Unassembled WGS sequence"/>
</dbReference>
<protein>
    <submittedName>
        <fullName evidence="1">Uncharacterized protein</fullName>
    </submittedName>
</protein>